<reference evidence="7 8" key="1">
    <citation type="submission" date="2016-10" db="EMBL/GenBank/DDBJ databases">
        <authorList>
            <person name="de Groot N.N."/>
        </authorList>
    </citation>
    <scope>NUCLEOTIDE SEQUENCE [LARGE SCALE GENOMIC DNA]</scope>
    <source>
        <strain evidence="7 8">DSM 1283</strain>
    </source>
</reference>
<name>A0A1I5I2H4_9FIRM</name>
<dbReference type="Proteomes" id="UP000198806">
    <property type="component" value="Unassembled WGS sequence"/>
</dbReference>
<gene>
    <name evidence="7" type="ORF">SAMN04489757_13830</name>
</gene>
<dbReference type="Pfam" id="PF12800">
    <property type="entry name" value="Fer4_4"/>
    <property type="match status" value="1"/>
</dbReference>
<dbReference type="EMBL" id="FOWD01000038">
    <property type="protein sequence ID" value="SFO54848.1"/>
    <property type="molecule type" value="Genomic_DNA"/>
</dbReference>
<dbReference type="PROSITE" id="PS51379">
    <property type="entry name" value="4FE4S_FER_2"/>
    <property type="match status" value="4"/>
</dbReference>
<feature type="domain" description="4Fe-4S ferredoxin-type" evidence="6">
    <location>
        <begin position="111"/>
        <end position="142"/>
    </location>
</feature>
<dbReference type="PANTHER" id="PTHR42859:SF17">
    <property type="entry name" value="ELECTRON TRANSPORT PROTEIN HYDN-RELATED"/>
    <property type="match status" value="1"/>
</dbReference>
<accession>A0A1I5I2H4</accession>
<dbReference type="PROSITE" id="PS00198">
    <property type="entry name" value="4FE4S_FER_1"/>
    <property type="match status" value="2"/>
</dbReference>
<dbReference type="OrthoDB" id="9804603at2"/>
<keyword evidence="2" id="KW-0479">Metal-binding</keyword>
<evidence type="ECO:0000256" key="2">
    <source>
        <dbReference type="ARBA" id="ARBA00022723"/>
    </source>
</evidence>
<dbReference type="GO" id="GO:0051539">
    <property type="term" value="F:4 iron, 4 sulfur cluster binding"/>
    <property type="evidence" value="ECO:0007669"/>
    <property type="project" value="UniProtKB-KW"/>
</dbReference>
<keyword evidence="4" id="KW-0408">Iron</keyword>
<dbReference type="InterPro" id="IPR017900">
    <property type="entry name" value="4Fe4S_Fe_S_CS"/>
</dbReference>
<evidence type="ECO:0000313" key="7">
    <source>
        <dbReference type="EMBL" id="SFO54848.1"/>
    </source>
</evidence>
<dbReference type="Pfam" id="PF13247">
    <property type="entry name" value="Fer4_11"/>
    <property type="match status" value="1"/>
</dbReference>
<dbReference type="GO" id="GO:0046872">
    <property type="term" value="F:metal ion binding"/>
    <property type="evidence" value="ECO:0007669"/>
    <property type="project" value="UniProtKB-KW"/>
</dbReference>
<feature type="domain" description="4Fe-4S ferredoxin-type" evidence="6">
    <location>
        <begin position="143"/>
        <end position="172"/>
    </location>
</feature>
<evidence type="ECO:0000256" key="5">
    <source>
        <dbReference type="ARBA" id="ARBA00023014"/>
    </source>
</evidence>
<evidence type="ECO:0000259" key="6">
    <source>
        <dbReference type="PROSITE" id="PS51379"/>
    </source>
</evidence>
<dbReference type="CDD" id="cd10550">
    <property type="entry name" value="DMSOR_beta_like"/>
    <property type="match status" value="1"/>
</dbReference>
<keyword evidence="3" id="KW-0677">Repeat</keyword>
<evidence type="ECO:0000313" key="8">
    <source>
        <dbReference type="Proteomes" id="UP000198806"/>
    </source>
</evidence>
<protein>
    <submittedName>
        <fullName evidence="7">Fe-S-cluster-containing dehydrogenase component</fullName>
    </submittedName>
</protein>
<evidence type="ECO:0000256" key="1">
    <source>
        <dbReference type="ARBA" id="ARBA00022485"/>
    </source>
</evidence>
<dbReference type="SUPFAM" id="SSF54862">
    <property type="entry name" value="4Fe-4S ferredoxins"/>
    <property type="match status" value="1"/>
</dbReference>
<evidence type="ECO:0000256" key="4">
    <source>
        <dbReference type="ARBA" id="ARBA00023004"/>
    </source>
</evidence>
<dbReference type="InterPro" id="IPR017896">
    <property type="entry name" value="4Fe4S_Fe-S-bd"/>
</dbReference>
<dbReference type="Gene3D" id="3.30.70.20">
    <property type="match status" value="2"/>
</dbReference>
<keyword evidence="8" id="KW-1185">Reference proteome</keyword>
<keyword evidence="1" id="KW-0004">4Fe-4S</keyword>
<dbReference type="PANTHER" id="PTHR42859">
    <property type="entry name" value="OXIDOREDUCTASE"/>
    <property type="match status" value="1"/>
</dbReference>
<dbReference type="RefSeq" id="WP_091688062.1">
    <property type="nucleotide sequence ID" value="NZ_BAABFM010000011.1"/>
</dbReference>
<sequence>MSNDVKTSFFDKQMTRRQFLKISGKSIAGLTVSATMLSLFGCSQREIENEQVATWALPQGLLVVNTAKCTGCERCEHNCTLVNDGEISTYVSRVKVSRNLHIHGKEGMYNSSFTYYPDTCRQCKDPACGNACPQKAIIANGQGTRVVDESKCVGCGACVEACPWHMPAVNPETNKSSKCIACGACAAGCPSGALAIIPWDEVTAAAQAIV</sequence>
<feature type="domain" description="4Fe-4S ferredoxin-type" evidence="6">
    <location>
        <begin position="174"/>
        <end position="199"/>
    </location>
</feature>
<proteinExistence type="predicted"/>
<keyword evidence="5" id="KW-0411">Iron-sulfur</keyword>
<feature type="domain" description="4Fe-4S ferredoxin-type" evidence="6">
    <location>
        <begin position="60"/>
        <end position="90"/>
    </location>
</feature>
<organism evidence="7 8">
    <name type="scientific">Anaerocolumna aminovalerica</name>
    <dbReference type="NCBI Taxonomy" id="1527"/>
    <lineage>
        <taxon>Bacteria</taxon>
        <taxon>Bacillati</taxon>
        <taxon>Bacillota</taxon>
        <taxon>Clostridia</taxon>
        <taxon>Lachnospirales</taxon>
        <taxon>Lachnospiraceae</taxon>
        <taxon>Anaerocolumna</taxon>
    </lineage>
</organism>
<dbReference type="NCBIfam" id="NF007382">
    <property type="entry name" value="PRK09898.1"/>
    <property type="match status" value="1"/>
</dbReference>
<dbReference type="AlphaFoldDB" id="A0A1I5I2H4"/>
<evidence type="ECO:0000256" key="3">
    <source>
        <dbReference type="ARBA" id="ARBA00022737"/>
    </source>
</evidence>
<dbReference type="InterPro" id="IPR050294">
    <property type="entry name" value="RnfB_subfamily"/>
</dbReference>
<dbReference type="STRING" id="1527.SAMN04489757_13830"/>